<protein>
    <recommendedName>
        <fullName evidence="3">HTH CENPB-type domain-containing protein</fullName>
    </recommendedName>
</protein>
<dbReference type="AlphaFoldDB" id="A0A060S400"/>
<evidence type="ECO:0000259" key="3">
    <source>
        <dbReference type="PROSITE" id="PS51253"/>
    </source>
</evidence>
<feature type="region of interest" description="Disordered" evidence="2">
    <location>
        <begin position="599"/>
        <end position="693"/>
    </location>
</feature>
<dbReference type="GO" id="GO:0005634">
    <property type="term" value="C:nucleus"/>
    <property type="evidence" value="ECO:0007669"/>
    <property type="project" value="TreeGrafter"/>
</dbReference>
<dbReference type="Pfam" id="PF03221">
    <property type="entry name" value="HTH_Tnp_Tc5"/>
    <property type="match status" value="1"/>
</dbReference>
<dbReference type="EMBL" id="CCBP010000032">
    <property type="protein sequence ID" value="CDO69050.1"/>
    <property type="molecule type" value="Genomic_DNA"/>
</dbReference>
<dbReference type="GO" id="GO:0003677">
    <property type="term" value="F:DNA binding"/>
    <property type="evidence" value="ECO:0007669"/>
    <property type="project" value="UniProtKB-KW"/>
</dbReference>
<feature type="domain" description="HTH CENPB-type" evidence="3">
    <location>
        <begin position="88"/>
        <end position="160"/>
    </location>
</feature>
<keyword evidence="1" id="KW-0238">DNA-binding</keyword>
<feature type="compositionally biased region" description="Basic and acidic residues" evidence="2">
    <location>
        <begin position="599"/>
        <end position="632"/>
    </location>
</feature>
<feature type="compositionally biased region" description="Basic residues" evidence="2">
    <location>
        <begin position="633"/>
        <end position="644"/>
    </location>
</feature>
<dbReference type="Proteomes" id="UP000029665">
    <property type="component" value="Unassembled WGS sequence"/>
</dbReference>
<dbReference type="InterPro" id="IPR004875">
    <property type="entry name" value="DDE_SF_endonuclease_dom"/>
</dbReference>
<dbReference type="InterPro" id="IPR050863">
    <property type="entry name" value="CenT-Element_Derived"/>
</dbReference>
<dbReference type="STRING" id="5643.A0A060S400"/>
<reference evidence="4" key="1">
    <citation type="submission" date="2014-01" db="EMBL/GenBank/DDBJ databases">
        <title>The genome of the white-rot fungus Pycnoporus cinnabarinus: a basidiomycete model with a versatile arsenal for lignocellulosic biomass breakdown.</title>
        <authorList>
            <person name="Levasseur A."/>
            <person name="Lomascolo A."/>
            <person name="Ruiz-Duenas F.J."/>
            <person name="Uzan E."/>
            <person name="Piumi F."/>
            <person name="Kues U."/>
            <person name="Ram A.F.J."/>
            <person name="Murat C."/>
            <person name="Haon M."/>
            <person name="Benoit I."/>
            <person name="Arfi Y."/>
            <person name="Chevret D."/>
            <person name="Drula E."/>
            <person name="Kwon M.J."/>
            <person name="Gouret P."/>
            <person name="Lesage-Meessen L."/>
            <person name="Lombard V."/>
            <person name="Mariette J."/>
            <person name="Noirot C."/>
            <person name="Park J."/>
            <person name="Patyshakuliyeva A."/>
            <person name="Wieneger R.A.B."/>
            <person name="Wosten H.A.B."/>
            <person name="Martin F."/>
            <person name="Coutinho P.M."/>
            <person name="de Vries R."/>
            <person name="Martinez A.T."/>
            <person name="Klopp C."/>
            <person name="Pontarotti P."/>
            <person name="Henrissat B."/>
            <person name="Record E."/>
        </authorList>
    </citation>
    <scope>NUCLEOTIDE SEQUENCE [LARGE SCALE GENOMIC DNA]</scope>
    <source>
        <strain evidence="4">BRFM137</strain>
    </source>
</reference>
<dbReference type="OrthoDB" id="2800589at2759"/>
<comment type="caution">
    <text evidence="4">The sequence shown here is derived from an EMBL/GenBank/DDBJ whole genome shotgun (WGS) entry which is preliminary data.</text>
</comment>
<proteinExistence type="predicted"/>
<dbReference type="HOGENOM" id="CLU_025150_0_0_1"/>
<organism evidence="4 5">
    <name type="scientific">Pycnoporus cinnabarinus</name>
    <name type="common">Cinnabar-red polypore</name>
    <name type="synonym">Trametes cinnabarina</name>
    <dbReference type="NCBI Taxonomy" id="5643"/>
    <lineage>
        <taxon>Eukaryota</taxon>
        <taxon>Fungi</taxon>
        <taxon>Dikarya</taxon>
        <taxon>Basidiomycota</taxon>
        <taxon>Agaricomycotina</taxon>
        <taxon>Agaricomycetes</taxon>
        <taxon>Polyporales</taxon>
        <taxon>Polyporaceae</taxon>
        <taxon>Trametes</taxon>
    </lineage>
</organism>
<dbReference type="PANTHER" id="PTHR19303:SF74">
    <property type="entry name" value="POGO TRANSPOSABLE ELEMENT WITH KRAB DOMAIN"/>
    <property type="match status" value="1"/>
</dbReference>
<accession>A0A060S400</accession>
<evidence type="ECO:0000313" key="5">
    <source>
        <dbReference type="Proteomes" id="UP000029665"/>
    </source>
</evidence>
<dbReference type="PROSITE" id="PS51253">
    <property type="entry name" value="HTH_CENPB"/>
    <property type="match status" value="1"/>
</dbReference>
<dbReference type="PANTHER" id="PTHR19303">
    <property type="entry name" value="TRANSPOSON"/>
    <property type="match status" value="1"/>
</dbReference>
<dbReference type="InterPro" id="IPR006600">
    <property type="entry name" value="HTH_CenpB_DNA-bd_dom"/>
</dbReference>
<gene>
    <name evidence="4" type="ORF">BN946_scf184834.g57</name>
</gene>
<keyword evidence="5" id="KW-1185">Reference proteome</keyword>
<dbReference type="OMA" id="GMEMTTR"/>
<name>A0A060S400_PYCCI</name>
<evidence type="ECO:0000256" key="2">
    <source>
        <dbReference type="SAM" id="MobiDB-lite"/>
    </source>
</evidence>
<evidence type="ECO:0000313" key="4">
    <source>
        <dbReference type="EMBL" id="CDO69050.1"/>
    </source>
</evidence>
<sequence>MGRCARTLALQKRKSSDAKEAQILHALEAYHASQPPLLATPDLHYGPSATTSHAPAAPLPSLRSIACKYKVNATTLWRRDRGGSSNHAAHLSAQLLTPVEETVLVQLCKTLALRHLPLTHKLLEDKANALLAVRAKASGRQVRKMWTYRFLSRHNDELSMYWSSPLKTKRGLALNPTNVHEYFDVLMEIDRVRHIRPEFKFAMDESPVLLGMEMTTRVIGPVGQKLQHRLHDGSRESVSLVVTICANGTVPFPPTVIFAGQNFLKRIALSPTGYTNNQLTLEWMREFELKTQPSGLHADEWRELAVDNHGSHLTLAFLDFAASHHIEVIGYIPNSTHVLQGLDVACFGAFKTHYSRALAEYRHVTNRSITKDTFLKLVEKPFKLAFTPSTIRAAFRSTGLEPINPSAILPEQLAPSQTNSAPSAFPLELPAAVKAVLPLLRAVQSHASNMDMERLKCAAKEMAELLKQVSQEHQSETIAPLLLQPPPMIHTQSTQSDTSCQAALRASEARNQASQRIIETQNCTITLQAMTIEEQAQKLTSKEERKQSKHDKLLAGKVGRHLSGEEFRAAVQADDEECTAAEAKCKQARDTRKAQAELRKEKREWRKEEQQRRQTRREHELAEWRSECSHSREARRKPPKRPPVPRRALTPERFQMMVKTQVEDHGSGLSEEDKENGDGSGGDNGNEIVTDSD</sequence>
<dbReference type="Pfam" id="PF03184">
    <property type="entry name" value="DDE_1"/>
    <property type="match status" value="1"/>
</dbReference>
<evidence type="ECO:0000256" key="1">
    <source>
        <dbReference type="ARBA" id="ARBA00023125"/>
    </source>
</evidence>